<dbReference type="Gene3D" id="1.10.150.320">
    <property type="entry name" value="Photosystem II 12 kDa extrinsic protein"/>
    <property type="match status" value="1"/>
</dbReference>
<name>A0A1Y0I205_9GAMM</name>
<dbReference type="OrthoDB" id="7510573at2"/>
<gene>
    <name evidence="1" type="ORF">OLMES_0325</name>
</gene>
<protein>
    <submittedName>
        <fullName evidence="1">Helix-hairpin-helix protein</fullName>
    </submittedName>
</protein>
<dbReference type="EMBL" id="CP021425">
    <property type="protein sequence ID" value="ARU54431.1"/>
    <property type="molecule type" value="Genomic_DNA"/>
</dbReference>
<proteinExistence type="predicted"/>
<dbReference type="SUPFAM" id="SSF81585">
    <property type="entry name" value="PsbU/PolX domain-like"/>
    <property type="match status" value="1"/>
</dbReference>
<dbReference type="Proteomes" id="UP000196027">
    <property type="component" value="Chromosome"/>
</dbReference>
<dbReference type="AlphaFoldDB" id="A0A1Y0I205"/>
<organism evidence="1 2">
    <name type="scientific">Oleiphilus messinensis</name>
    <dbReference type="NCBI Taxonomy" id="141451"/>
    <lineage>
        <taxon>Bacteria</taxon>
        <taxon>Pseudomonadati</taxon>
        <taxon>Pseudomonadota</taxon>
        <taxon>Gammaproteobacteria</taxon>
        <taxon>Oceanospirillales</taxon>
        <taxon>Oleiphilaceae</taxon>
        <taxon>Oleiphilus</taxon>
    </lineage>
</organism>
<sequence length="136" mass="15077">MFFIIVGLVVVIWLLWNICRNTNDALDKQTAIQYEIVSLEKRIEELLDKLPENLSGEGNSVKKTEAPVAELDSGLVDLNHATLADLVALPKIGKALGQRIIEKRPYAAIDDLLQVQGISKDILEMNRARLTVSDAP</sequence>
<dbReference type="RefSeq" id="WP_087459634.1">
    <property type="nucleotide sequence ID" value="NZ_CP021425.1"/>
</dbReference>
<evidence type="ECO:0000313" key="2">
    <source>
        <dbReference type="Proteomes" id="UP000196027"/>
    </source>
</evidence>
<keyword evidence="2" id="KW-1185">Reference proteome</keyword>
<dbReference type="KEGG" id="ome:OLMES_0325"/>
<reference evidence="1 2" key="1">
    <citation type="submission" date="2017-05" db="EMBL/GenBank/DDBJ databases">
        <title>Genomic insights into alkan degradation activity of Oleiphilus messinensis.</title>
        <authorList>
            <person name="Kozyavkin S.A."/>
            <person name="Slesarev A.I."/>
            <person name="Golyshin P.N."/>
            <person name="Korzhenkov A."/>
            <person name="Golyshina O.N."/>
            <person name="Toshchakov S.V."/>
        </authorList>
    </citation>
    <scope>NUCLEOTIDE SEQUENCE [LARGE SCALE GENOMIC DNA]</scope>
    <source>
        <strain evidence="1 2">ME102</strain>
    </source>
</reference>
<dbReference type="Pfam" id="PF12836">
    <property type="entry name" value="HHH_3"/>
    <property type="match status" value="1"/>
</dbReference>
<evidence type="ECO:0000313" key="1">
    <source>
        <dbReference type="EMBL" id="ARU54431.1"/>
    </source>
</evidence>
<accession>A0A1Y0I205</accession>